<dbReference type="EMBL" id="BKCJ010419707">
    <property type="protein sequence ID" value="GFA41365.1"/>
    <property type="molecule type" value="Genomic_DNA"/>
</dbReference>
<proteinExistence type="predicted"/>
<protein>
    <recommendedName>
        <fullName evidence="2">DUF2971 domain-containing protein</fullName>
    </recommendedName>
</protein>
<evidence type="ECO:0008006" key="2">
    <source>
        <dbReference type="Google" id="ProtNLM"/>
    </source>
</evidence>
<accession>A0A699JKJ7</accession>
<dbReference type="Pfam" id="PF11185">
    <property type="entry name" value="DUF2971"/>
    <property type="match status" value="1"/>
</dbReference>
<reference evidence="1" key="1">
    <citation type="journal article" date="2019" name="Sci. Rep.">
        <title>Draft genome of Tanacetum cinerariifolium, the natural source of mosquito coil.</title>
        <authorList>
            <person name="Yamashiro T."/>
            <person name="Shiraishi A."/>
            <person name="Satake H."/>
            <person name="Nakayama K."/>
        </authorList>
    </citation>
    <scope>NUCLEOTIDE SEQUENCE</scope>
</reference>
<organism evidence="1">
    <name type="scientific">Tanacetum cinerariifolium</name>
    <name type="common">Dalmatian daisy</name>
    <name type="synonym">Chrysanthemum cinerariifolium</name>
    <dbReference type="NCBI Taxonomy" id="118510"/>
    <lineage>
        <taxon>Eukaryota</taxon>
        <taxon>Viridiplantae</taxon>
        <taxon>Streptophyta</taxon>
        <taxon>Embryophyta</taxon>
        <taxon>Tracheophyta</taxon>
        <taxon>Spermatophyta</taxon>
        <taxon>Magnoliopsida</taxon>
        <taxon>eudicotyledons</taxon>
        <taxon>Gunneridae</taxon>
        <taxon>Pentapetalae</taxon>
        <taxon>asterids</taxon>
        <taxon>campanulids</taxon>
        <taxon>Asterales</taxon>
        <taxon>Asteraceae</taxon>
        <taxon>Asteroideae</taxon>
        <taxon>Anthemideae</taxon>
        <taxon>Anthemidinae</taxon>
        <taxon>Tanacetum</taxon>
    </lineage>
</organism>
<sequence length="256" mass="29655">MLTDKQLWFSHPSKFNDPFDTQINLEHYLEEIRDDIEIKHVNDIILLAKAYLPNHEEYLKSRFLYCANRQEDGFNPFEEVLMWSHYANEHRGICIGLSMDSVRGSLPQTGYFSVDKEVTYGAESFAQETAQYLRFLPSFSLLRDEFNAKDSAPIHNIRTKPLYISRLFDAFSFVKSKNWAYEHEHRFALDNGTAGAGALVDFDPTDLENIIFGLNTIDSDKATIMNLLTAPEWTHVEVWQAKRGAGIFKLDFDRIK</sequence>
<dbReference type="AlphaFoldDB" id="A0A699JKJ7"/>
<comment type="caution">
    <text evidence="1">The sequence shown here is derived from an EMBL/GenBank/DDBJ whole genome shotgun (WGS) entry which is preliminary data.</text>
</comment>
<dbReference type="InterPro" id="IPR021352">
    <property type="entry name" value="DUF2971"/>
</dbReference>
<name>A0A699JKJ7_TANCI</name>
<gene>
    <name evidence="1" type="ORF">Tci_613337</name>
</gene>
<evidence type="ECO:0000313" key="1">
    <source>
        <dbReference type="EMBL" id="GFA41365.1"/>
    </source>
</evidence>